<keyword evidence="2" id="KW-1185">Reference proteome</keyword>
<evidence type="ECO:0000313" key="1">
    <source>
        <dbReference type="EMBL" id="MDZ5762506.1"/>
    </source>
</evidence>
<name>A0ABU5L8R3_9RICK</name>
<sequence length="132" mass="15641">MSILKISNFIEMNITHFINNYYQTEYAKEGFIKALGIELIKIKKFNTTLKKEYKLRVQFISQKHKKSLILKILDHFSAFIIQRGETNESVNNVLVLSELESQKGDITLYELTLLITILEEKYENRMHYQFST</sequence>
<proteinExistence type="predicted"/>
<dbReference type="EMBL" id="JARGYT010000056">
    <property type="protein sequence ID" value="MDZ5762506.1"/>
    <property type="molecule type" value="Genomic_DNA"/>
</dbReference>
<gene>
    <name evidence="1" type="ORF">Cyrtocomes_00893</name>
</gene>
<reference evidence="1 2" key="1">
    <citation type="submission" date="2023-02" db="EMBL/GenBank/DDBJ databases">
        <title>Host association and intracellularity evolved multiple times independently in the Rickettsiales.</title>
        <authorList>
            <person name="Castelli M."/>
            <person name="Nardi T."/>
            <person name="Gammuto L."/>
            <person name="Bellinzona G."/>
            <person name="Sabaneyeva E."/>
            <person name="Potekhin A."/>
            <person name="Serra V."/>
            <person name="Petroni G."/>
            <person name="Sassera D."/>
        </authorList>
    </citation>
    <scope>NUCLEOTIDE SEQUENCE [LARGE SCALE GENOMIC DNA]</scope>
    <source>
        <strain evidence="1 2">BOD18</strain>
    </source>
</reference>
<evidence type="ECO:0000313" key="2">
    <source>
        <dbReference type="Proteomes" id="UP001293791"/>
    </source>
</evidence>
<comment type="caution">
    <text evidence="1">The sequence shown here is derived from an EMBL/GenBank/DDBJ whole genome shotgun (WGS) entry which is preliminary data.</text>
</comment>
<organism evidence="1 2">
    <name type="scientific">Candidatus Cyrtobacter comes</name>
    <dbReference type="NCBI Taxonomy" id="675776"/>
    <lineage>
        <taxon>Bacteria</taxon>
        <taxon>Pseudomonadati</taxon>
        <taxon>Pseudomonadota</taxon>
        <taxon>Alphaproteobacteria</taxon>
        <taxon>Rickettsiales</taxon>
        <taxon>Candidatus Midichloriaceae</taxon>
        <taxon>Candidatus Cyrtobacter</taxon>
    </lineage>
</organism>
<protein>
    <submittedName>
        <fullName evidence="1">Uncharacterized protein</fullName>
    </submittedName>
</protein>
<dbReference type="Proteomes" id="UP001293791">
    <property type="component" value="Unassembled WGS sequence"/>
</dbReference>
<dbReference type="RefSeq" id="WP_322497969.1">
    <property type="nucleotide sequence ID" value="NZ_JARGYT010000056.1"/>
</dbReference>
<accession>A0ABU5L8R3</accession>